<dbReference type="AlphaFoldDB" id="A0A5K3G5L5"/>
<proteinExistence type="predicted"/>
<evidence type="ECO:0000313" key="1">
    <source>
        <dbReference type="WBParaSite" id="MCU_013572-RA"/>
    </source>
</evidence>
<sequence length="230" mass="25755">MLEFPQGGIYFGVGSVIRLVLRPLSSVRVNKDVNIDLSGILRCHTYSQKPNNHEPIHRPPIYFSQTVRLVAAAGGSCKPQTSKCTDGQCAASEANRSYIAGNDFIIYCDQVPDVAVDYQTHSACFRALDSAPGKWKDLDNRIAHVVSYISKENVLLATSSCEKEYFLSTDSGDSWVSIDRPHFLHWNSHPETRPMVSVPWTIVPPGFQPSSTGSRCTTYQVRQWHCKFFL</sequence>
<reference evidence="1" key="1">
    <citation type="submission" date="2019-11" db="UniProtKB">
        <authorList>
            <consortium name="WormBaseParasite"/>
        </authorList>
    </citation>
    <scope>IDENTIFICATION</scope>
</reference>
<accession>A0A5K3G5L5</accession>
<dbReference type="WBParaSite" id="MCU_013572-RA">
    <property type="protein sequence ID" value="MCU_013572-RA"/>
    <property type="gene ID" value="MCU_013572"/>
</dbReference>
<protein>
    <submittedName>
        <fullName evidence="1">Sortilin_C domain-containing protein</fullName>
    </submittedName>
</protein>
<organism evidence="1">
    <name type="scientific">Mesocestoides corti</name>
    <name type="common">Flatworm</name>
    <dbReference type="NCBI Taxonomy" id="53468"/>
    <lineage>
        <taxon>Eukaryota</taxon>
        <taxon>Metazoa</taxon>
        <taxon>Spiralia</taxon>
        <taxon>Lophotrochozoa</taxon>
        <taxon>Platyhelminthes</taxon>
        <taxon>Cestoda</taxon>
        <taxon>Eucestoda</taxon>
        <taxon>Cyclophyllidea</taxon>
        <taxon>Mesocestoididae</taxon>
        <taxon>Mesocestoides</taxon>
    </lineage>
</organism>
<name>A0A5K3G5L5_MESCO</name>